<keyword evidence="6 8" id="KW-0472">Membrane</keyword>
<evidence type="ECO:0000256" key="3">
    <source>
        <dbReference type="ARBA" id="ARBA00022448"/>
    </source>
</evidence>
<comment type="subcellular location">
    <subcellularLocation>
        <location evidence="1">Endomembrane system</location>
        <topology evidence="1">Multi-pass membrane protein</topology>
    </subcellularLocation>
</comment>
<feature type="transmembrane region" description="Helical" evidence="8">
    <location>
        <begin position="107"/>
        <end position="135"/>
    </location>
</feature>
<dbReference type="GO" id="GO:0003677">
    <property type="term" value="F:DNA binding"/>
    <property type="evidence" value="ECO:0007669"/>
    <property type="project" value="InterPro"/>
</dbReference>
<comment type="similarity">
    <text evidence="2">Belongs to the nucleobase:cation symporter-2 (NCS2) (TC 2.A.40) family. Azg-like subfamily.</text>
</comment>
<keyword evidence="5 8" id="KW-1133">Transmembrane helix</keyword>
<dbReference type="PANTHER" id="PTHR43337">
    <property type="entry name" value="XANTHINE/URACIL PERMEASE C887.17-RELATED"/>
    <property type="match status" value="1"/>
</dbReference>
<feature type="transmembrane region" description="Helical" evidence="8">
    <location>
        <begin position="277"/>
        <end position="299"/>
    </location>
</feature>
<evidence type="ECO:0000256" key="6">
    <source>
        <dbReference type="ARBA" id="ARBA00023136"/>
    </source>
</evidence>
<dbReference type="GO" id="GO:0015854">
    <property type="term" value="P:guanine transport"/>
    <property type="evidence" value="ECO:0007669"/>
    <property type="project" value="TreeGrafter"/>
</dbReference>
<dbReference type="CDD" id="cd12148">
    <property type="entry name" value="fungal_TF_MHR"/>
    <property type="match status" value="1"/>
</dbReference>
<feature type="transmembrane region" description="Helical" evidence="8">
    <location>
        <begin position="377"/>
        <end position="402"/>
    </location>
</feature>
<evidence type="ECO:0000259" key="9">
    <source>
        <dbReference type="Pfam" id="PF04082"/>
    </source>
</evidence>
<dbReference type="Pfam" id="PF00860">
    <property type="entry name" value="Xan_ur_permease"/>
    <property type="match status" value="1"/>
</dbReference>
<dbReference type="InterPro" id="IPR007219">
    <property type="entry name" value="XnlR_reg_dom"/>
</dbReference>
<accession>A0A8H6RJU7</accession>
<dbReference type="GO" id="GO:0008270">
    <property type="term" value="F:zinc ion binding"/>
    <property type="evidence" value="ECO:0007669"/>
    <property type="project" value="InterPro"/>
</dbReference>
<dbReference type="GO" id="GO:0005886">
    <property type="term" value="C:plasma membrane"/>
    <property type="evidence" value="ECO:0007669"/>
    <property type="project" value="TreeGrafter"/>
</dbReference>
<dbReference type="InterPro" id="IPR045018">
    <property type="entry name" value="Azg-like"/>
</dbReference>
<reference evidence="10" key="1">
    <citation type="submission" date="2020-04" db="EMBL/GenBank/DDBJ databases">
        <title>Draft genome resource of the tomato pathogen Pseudocercospora fuligena.</title>
        <authorList>
            <person name="Zaccaron A."/>
        </authorList>
    </citation>
    <scope>NUCLEOTIDE SEQUENCE</scope>
    <source>
        <strain evidence="10">PF001</strain>
    </source>
</reference>
<feature type="transmembrane region" description="Helical" evidence="8">
    <location>
        <begin position="155"/>
        <end position="179"/>
    </location>
</feature>
<dbReference type="GO" id="GO:0005345">
    <property type="term" value="F:purine nucleobase transmembrane transporter activity"/>
    <property type="evidence" value="ECO:0007669"/>
    <property type="project" value="TreeGrafter"/>
</dbReference>
<dbReference type="InterPro" id="IPR006043">
    <property type="entry name" value="NCS2"/>
</dbReference>
<feature type="domain" description="Xylanolytic transcriptional activator regulatory" evidence="9">
    <location>
        <begin position="683"/>
        <end position="871"/>
    </location>
</feature>
<name>A0A8H6RJU7_9PEZI</name>
<keyword evidence="4 8" id="KW-0812">Transmembrane</keyword>
<feature type="transmembrane region" description="Helical" evidence="8">
    <location>
        <begin position="191"/>
        <end position="217"/>
    </location>
</feature>
<dbReference type="AlphaFoldDB" id="A0A8H6RJU7"/>
<evidence type="ECO:0000313" key="11">
    <source>
        <dbReference type="Proteomes" id="UP000660729"/>
    </source>
</evidence>
<evidence type="ECO:0000256" key="1">
    <source>
        <dbReference type="ARBA" id="ARBA00004127"/>
    </source>
</evidence>
<keyword evidence="11" id="KW-1185">Reference proteome</keyword>
<feature type="non-terminal residue" evidence="10">
    <location>
        <position position="1111"/>
    </location>
</feature>
<gene>
    <name evidence="10" type="ORF">HII31_05867</name>
</gene>
<evidence type="ECO:0000256" key="4">
    <source>
        <dbReference type="ARBA" id="ARBA00022692"/>
    </source>
</evidence>
<dbReference type="Pfam" id="PF04082">
    <property type="entry name" value="Fungal_trans"/>
    <property type="match status" value="1"/>
</dbReference>
<dbReference type="OrthoDB" id="431212at2759"/>
<dbReference type="GO" id="GO:0012505">
    <property type="term" value="C:endomembrane system"/>
    <property type="evidence" value="ECO:0007669"/>
    <property type="project" value="UniProtKB-SubCell"/>
</dbReference>
<evidence type="ECO:0000256" key="5">
    <source>
        <dbReference type="ARBA" id="ARBA00022989"/>
    </source>
</evidence>
<feature type="transmembrane region" description="Helical" evidence="8">
    <location>
        <begin position="471"/>
        <end position="499"/>
    </location>
</feature>
<dbReference type="Proteomes" id="UP000660729">
    <property type="component" value="Unassembled WGS sequence"/>
</dbReference>
<dbReference type="GO" id="GO:0015853">
    <property type="term" value="P:adenine transport"/>
    <property type="evidence" value="ECO:0007669"/>
    <property type="project" value="TreeGrafter"/>
</dbReference>
<dbReference type="GO" id="GO:0006351">
    <property type="term" value="P:DNA-templated transcription"/>
    <property type="evidence" value="ECO:0007669"/>
    <property type="project" value="InterPro"/>
</dbReference>
<dbReference type="PANTHER" id="PTHR43337:SF1">
    <property type="entry name" value="XANTHINE_URACIL PERMEASE C887.17-RELATED"/>
    <property type="match status" value="1"/>
</dbReference>
<comment type="caution">
    <text evidence="10">The sequence shown here is derived from an EMBL/GenBank/DDBJ whole genome shotgun (WGS) entry which is preliminary data.</text>
</comment>
<evidence type="ECO:0000256" key="8">
    <source>
        <dbReference type="SAM" id="Phobius"/>
    </source>
</evidence>
<dbReference type="EMBL" id="JABCIY010000106">
    <property type="protein sequence ID" value="KAF7192819.1"/>
    <property type="molecule type" value="Genomic_DNA"/>
</dbReference>
<proteinExistence type="inferred from homology"/>
<feature type="transmembrane region" description="Helical" evidence="8">
    <location>
        <begin position="253"/>
        <end position="270"/>
    </location>
</feature>
<evidence type="ECO:0000256" key="2">
    <source>
        <dbReference type="ARBA" id="ARBA00005697"/>
    </source>
</evidence>
<protein>
    <submittedName>
        <fullName evidence="10">Efflux pump notK</fullName>
    </submittedName>
</protein>
<keyword evidence="3" id="KW-0813">Transport</keyword>
<feature type="transmembrane region" description="Helical" evidence="8">
    <location>
        <begin position="414"/>
        <end position="435"/>
    </location>
</feature>
<sequence length="1111" mass="121636">HIDKTGRMGYSTWVHKANAAVAKSAIGRYFRLEGSGHPKERKGTYFFTEIRAGLATFFAMAYIISVNANIVSQSGGTCVCDYANSADGVCDTDVDYMLCVQEVNRDLITGTAAISALTSVCMGLFANLPIAVAPGMGLNAYFAFNVVGYHGTGTIPYTTALTAVFAEGFIFVALTILGLRQWLARAIPHSIKMATTVGIGLFLTLIGLTYSAGIGLVQGASSTPLELAGCSAAFFDEETGLCPSSQKMRSPTMWIGIFLSGIMTAFLMMFRVKGAIIIGILLVSIISWPRPTAVTYFPYTETGDSAFEFFKQVVTFRPIKNVLAVQDWNVTEHAGQFVIALITFLYVDIMDCTGCLYAMADYCGMVDKETQDFEGSAIAYTVDAMGITIGSLFGTSPVTAYIESGAGISEGGRTGLTAIITGICFFISIFFAPIFASIPPWATGCTLVIVGALMSKAAADINWSYMGDAVPAFLTIALMPFTYSIAYGLIGGIMSYIVLNVGVWIAEKATGNRIKPKDKELKEPWTMKGGLLPLWLKRAARGKKDFWRAEEESIGTEHDDAIEGKEPNVQAGEVSRDRTLSQTQRSADLVHVWTAEFPTRGRSHYSFYLEPFKPLLAFALDNAPATQSPDPLRSAESGAYDGQEISVNPGRSHERHAQHIQGQASANIYDELPSKETAGFLFERYFDTFNKVCPILYRPTFETAFNAMFENPRSVKICFVMETLMVLALGNATLPLDQQAITQDVALGWLDLAASAPSTAMDLREFDIDTVRMWALINYTRQLLKFDPVADYIFTGSALRAGMVIGLHRPSAWAKGGNRRGLWEALVGLDLQACLASGSPPSLPWLHFETQLPASEAANLGDDDSTTRHLHDIRLGRALSRSLSVRYKIAHLVNVETHASFDTAIALGRELTRIMAPAVSSESGNDKSFQHRFVNGIYRSFLAAVHRPFAYLDLAAYHYSRDLSIVLATQHLEDVIAALQPRNTPDHFDRLLSGYGAFFKLETYHAVLILSYHIYHKSEEQLALEAAGITSSADQENMVEVIRRYLEAVQNNDTSQDLVPQPHLIASLALSHFHAAKSVEMNSAGYKSHMSYEGRRAMRGELLPDQHITPS</sequence>
<organism evidence="10 11">
    <name type="scientific">Pseudocercospora fuligena</name>
    <dbReference type="NCBI Taxonomy" id="685502"/>
    <lineage>
        <taxon>Eukaryota</taxon>
        <taxon>Fungi</taxon>
        <taxon>Dikarya</taxon>
        <taxon>Ascomycota</taxon>
        <taxon>Pezizomycotina</taxon>
        <taxon>Dothideomycetes</taxon>
        <taxon>Dothideomycetidae</taxon>
        <taxon>Mycosphaerellales</taxon>
        <taxon>Mycosphaerellaceae</taxon>
        <taxon>Pseudocercospora</taxon>
    </lineage>
</organism>
<keyword evidence="7" id="KW-0539">Nucleus</keyword>
<evidence type="ECO:0000313" key="10">
    <source>
        <dbReference type="EMBL" id="KAF7192819.1"/>
    </source>
</evidence>
<evidence type="ECO:0000256" key="7">
    <source>
        <dbReference type="ARBA" id="ARBA00023242"/>
    </source>
</evidence>